<dbReference type="OrthoDB" id="17328at2759"/>
<dbReference type="RefSeq" id="XP_034230560.1">
    <property type="nucleotide sequence ID" value="XM_034374669.1"/>
</dbReference>
<sequence>MRVYGKMLEFTYKGVNLSVPSTGGPECANYLPVQRRIWETIFGVAFAGLLIWIGWKNLSPVVKPSPLQWRDRWGRNILLMSMCLVIGCEVGFKLQAQSTIFLLNPCHVTTAIQIYLLVGQPSKLLTSAFRIHLNFLNGPILATVFPETLSRQLPCELFVYWAQHGLMVIAPFYMLRLGGVYNMEPLSDLSWCIFSYGLLIMYHFVILQGLGLPSEINLNKMLCPASKDPFSGPNYRIWGTLHQMLLCPLACKLFIVGANYFLTQCNATKIKQHLHDELPPPASPEKNKKGSHGD</sequence>
<dbReference type="InParanoid" id="A0A6P8Y2M0"/>
<reference evidence="3" key="1">
    <citation type="submission" date="2025-08" db="UniProtKB">
        <authorList>
            <consortium name="RefSeq"/>
        </authorList>
    </citation>
    <scope>IDENTIFICATION</scope>
    <source>
        <tissue evidence="3">Total insect</tissue>
    </source>
</reference>
<dbReference type="GeneID" id="117639219"/>
<dbReference type="PANTHER" id="PTHR20948">
    <property type="entry name" value="TRANSMEMBRANE PROTEIN 164"/>
    <property type="match status" value="1"/>
</dbReference>
<keyword evidence="1" id="KW-1133">Transmembrane helix</keyword>
<accession>A0A6P8Y2M0</accession>
<feature type="transmembrane region" description="Helical" evidence="1">
    <location>
        <begin position="37"/>
        <end position="55"/>
    </location>
</feature>
<gene>
    <name evidence="3" type="primary">LOC117639219</name>
</gene>
<dbReference type="InterPro" id="IPR026508">
    <property type="entry name" value="TMEM164"/>
</dbReference>
<organism evidence="3">
    <name type="scientific">Thrips palmi</name>
    <name type="common">Melon thrips</name>
    <dbReference type="NCBI Taxonomy" id="161013"/>
    <lineage>
        <taxon>Eukaryota</taxon>
        <taxon>Metazoa</taxon>
        <taxon>Ecdysozoa</taxon>
        <taxon>Arthropoda</taxon>
        <taxon>Hexapoda</taxon>
        <taxon>Insecta</taxon>
        <taxon>Pterygota</taxon>
        <taxon>Neoptera</taxon>
        <taxon>Paraneoptera</taxon>
        <taxon>Thysanoptera</taxon>
        <taxon>Terebrantia</taxon>
        <taxon>Thripoidea</taxon>
        <taxon>Thripidae</taxon>
        <taxon>Thrips</taxon>
    </lineage>
</organism>
<name>A0A6P8Y2M0_THRPL</name>
<proteinExistence type="predicted"/>
<keyword evidence="1 3" id="KW-0812">Transmembrane</keyword>
<keyword evidence="1" id="KW-0472">Membrane</keyword>
<dbReference type="PANTHER" id="PTHR20948:SF2">
    <property type="entry name" value="TRANSMEMBRANE PROTEIN 164"/>
    <property type="match status" value="1"/>
</dbReference>
<dbReference type="Proteomes" id="UP000515158">
    <property type="component" value="Unplaced"/>
</dbReference>
<protein>
    <submittedName>
        <fullName evidence="3">Transmembrane protein 164 isoform X1</fullName>
    </submittedName>
</protein>
<dbReference type="Pfam" id="PF14808">
    <property type="entry name" value="TMEM164"/>
    <property type="match status" value="1"/>
</dbReference>
<dbReference type="AlphaFoldDB" id="A0A6P8Y2M0"/>
<feature type="transmembrane region" description="Helical" evidence="1">
    <location>
        <begin position="193"/>
        <end position="212"/>
    </location>
</feature>
<dbReference type="KEGG" id="tpal:117639219"/>
<evidence type="ECO:0000313" key="2">
    <source>
        <dbReference type="Proteomes" id="UP000515158"/>
    </source>
</evidence>
<feature type="transmembrane region" description="Helical" evidence="1">
    <location>
        <begin position="157"/>
        <end position="173"/>
    </location>
</feature>
<dbReference type="FunCoup" id="A0A6P8Y2M0">
    <property type="interactions" value="96"/>
</dbReference>
<evidence type="ECO:0000256" key="1">
    <source>
        <dbReference type="SAM" id="Phobius"/>
    </source>
</evidence>
<evidence type="ECO:0000313" key="3">
    <source>
        <dbReference type="RefSeq" id="XP_034230560.1"/>
    </source>
</evidence>
<keyword evidence="2" id="KW-1185">Reference proteome</keyword>